<dbReference type="RefSeq" id="WP_307409964.1">
    <property type="nucleotide sequence ID" value="NZ_JAUSTW010000005.1"/>
</dbReference>
<keyword evidence="2" id="KW-1185">Reference proteome</keyword>
<dbReference type="InterPro" id="IPR043128">
    <property type="entry name" value="Rev_trsase/Diguanyl_cyclase"/>
</dbReference>
<proteinExistence type="predicted"/>
<organism evidence="1 2">
    <name type="scientific">Neobacillus ginsengisoli</name>
    <dbReference type="NCBI Taxonomy" id="904295"/>
    <lineage>
        <taxon>Bacteria</taxon>
        <taxon>Bacillati</taxon>
        <taxon>Bacillota</taxon>
        <taxon>Bacilli</taxon>
        <taxon>Bacillales</taxon>
        <taxon>Bacillaceae</taxon>
        <taxon>Neobacillus</taxon>
    </lineage>
</organism>
<dbReference type="Proteomes" id="UP001224122">
    <property type="component" value="Unassembled WGS sequence"/>
</dbReference>
<accession>A0ABT9XZE5</accession>
<evidence type="ECO:0008006" key="3">
    <source>
        <dbReference type="Google" id="ProtNLM"/>
    </source>
</evidence>
<name>A0ABT9XZE5_9BACI</name>
<sequence>MYRVGVVGPEWSVERILGLAKEFEQGMEFLAYPYEEPEETKKIVLDHEHTIHVWLFSGKLPYDIAEKILGSNENLLYIPHTESTLYKSLLNIIYSQEKLITRLSIDIPSSTNLFEESVEQLNMTFNEIYVKKFELDDINMEQLLQFHLELWESRKTEGVLTSFPTVYKHLKEAGVPVDWISTSRMEIRQTLRILTEKIKGLYFKDTQIGVEIIEIEHFESIVQKAKSPYYLQHLELRLKEILLNLCEQLNGSLIEKGNGKFVIFSSRGAIEREMSMLEHTVEQLSLESDSMVAVGIGFGETVFSAEINAQLSIQQSKEMPDRKILIVQENGKIIESFGKEEEITYSYRTDDQDFLQKLKKGNISVKTFHKIDALIRRMNWNDFTTKSLAAHLQMTERNARRIVTDLCEVDLAECIGEESSSFRGRPSKIYRLK</sequence>
<reference evidence="1 2" key="1">
    <citation type="submission" date="2023-07" db="EMBL/GenBank/DDBJ databases">
        <title>Genomic Encyclopedia of Type Strains, Phase IV (KMG-IV): sequencing the most valuable type-strain genomes for metagenomic binning, comparative biology and taxonomic classification.</title>
        <authorList>
            <person name="Goeker M."/>
        </authorList>
    </citation>
    <scope>NUCLEOTIDE SEQUENCE [LARGE SCALE GENOMIC DNA]</scope>
    <source>
        <strain evidence="1 2">DSM 27594</strain>
    </source>
</reference>
<comment type="caution">
    <text evidence="1">The sequence shown here is derived from an EMBL/GenBank/DDBJ whole genome shotgun (WGS) entry which is preliminary data.</text>
</comment>
<dbReference type="Gene3D" id="3.30.70.270">
    <property type="match status" value="1"/>
</dbReference>
<protein>
    <recommendedName>
        <fullName evidence="3">Transcriptional regulator</fullName>
    </recommendedName>
</protein>
<gene>
    <name evidence="1" type="ORF">J2S10_003475</name>
</gene>
<dbReference type="EMBL" id="JAUSTW010000005">
    <property type="protein sequence ID" value="MDQ0200292.1"/>
    <property type="molecule type" value="Genomic_DNA"/>
</dbReference>
<evidence type="ECO:0000313" key="1">
    <source>
        <dbReference type="EMBL" id="MDQ0200292.1"/>
    </source>
</evidence>
<evidence type="ECO:0000313" key="2">
    <source>
        <dbReference type="Proteomes" id="UP001224122"/>
    </source>
</evidence>